<feature type="compositionally biased region" description="Low complexity" evidence="1">
    <location>
        <begin position="18"/>
        <end position="35"/>
    </location>
</feature>
<reference evidence="2" key="1">
    <citation type="journal article" date="2020" name="bioRxiv">
        <title>Comparative genomics of Chlamydomonas.</title>
        <authorList>
            <person name="Craig R.J."/>
            <person name="Hasan A.R."/>
            <person name="Ness R.W."/>
            <person name="Keightley P.D."/>
        </authorList>
    </citation>
    <scope>NUCLEOTIDE SEQUENCE</scope>
    <source>
        <strain evidence="2">CCAP 11/173</strain>
    </source>
</reference>
<accession>A0A835SR97</accession>
<dbReference type="EMBL" id="JAEHOD010000079">
    <property type="protein sequence ID" value="KAG2430366.1"/>
    <property type="molecule type" value="Genomic_DNA"/>
</dbReference>
<feature type="region of interest" description="Disordered" evidence="1">
    <location>
        <begin position="18"/>
        <end position="38"/>
    </location>
</feature>
<feature type="region of interest" description="Disordered" evidence="1">
    <location>
        <begin position="45"/>
        <end position="64"/>
    </location>
</feature>
<gene>
    <name evidence="2" type="ORF">HYH02_013728</name>
</gene>
<evidence type="ECO:0000313" key="3">
    <source>
        <dbReference type="Proteomes" id="UP000613740"/>
    </source>
</evidence>
<evidence type="ECO:0000313" key="2">
    <source>
        <dbReference type="EMBL" id="KAG2430366.1"/>
    </source>
</evidence>
<dbReference type="Proteomes" id="UP000613740">
    <property type="component" value="Unassembled WGS sequence"/>
</dbReference>
<protein>
    <submittedName>
        <fullName evidence="2">Uncharacterized protein</fullName>
    </submittedName>
</protein>
<proteinExistence type="predicted"/>
<keyword evidence="3" id="KW-1185">Reference proteome</keyword>
<name>A0A835SR97_9CHLO</name>
<comment type="caution">
    <text evidence="2">The sequence shown here is derived from an EMBL/GenBank/DDBJ whole genome shotgun (WGS) entry which is preliminary data.</text>
</comment>
<organism evidence="2 3">
    <name type="scientific">Chlamydomonas schloesseri</name>
    <dbReference type="NCBI Taxonomy" id="2026947"/>
    <lineage>
        <taxon>Eukaryota</taxon>
        <taxon>Viridiplantae</taxon>
        <taxon>Chlorophyta</taxon>
        <taxon>core chlorophytes</taxon>
        <taxon>Chlorophyceae</taxon>
        <taxon>CS clade</taxon>
        <taxon>Chlamydomonadales</taxon>
        <taxon>Chlamydomonadaceae</taxon>
        <taxon>Chlamydomonas</taxon>
    </lineage>
</organism>
<dbReference type="AlphaFoldDB" id="A0A835SR97"/>
<sequence length="436" mass="45167">MEQLQPKVGSLESWLSDAAAAGPSSPCSASASASPFATHLQTKADAFTAPPPPPPTSRCVSLAPQRLGGQPPLLMLPRGCQQHQQHQQHQHQQQQAELVCTIHNPCAQCSPSSSSTGSSFCGGSSAIDVHYEGTMRRGRPRLYQQQQAAAVSSSLPVPATGGGTLLESLLLCSALSSPASHIAMAAAASSSSCCERQQPQPQPQAAQHHHRHALLHSVSEDGRGDRLSTYTCFDTATAAVPPISLSAVEIITTTPHAQQMPAGERGSSSTSSTSRLQALRWQMERMLLLPLPDDDDDCCADDTTIAATAAWELEAPHALHAATSCSNSTITSSPQRACEPAAGQRAACLAIGSSSAQRLGFVPSLDERLQQQVAAVGCAAAAAAPVVAASAPPPLSTRRGLFEGTVRGGEPRNEWVWAPAAASVTPVAVALTAAAC</sequence>
<dbReference type="OrthoDB" id="10680101at2759"/>
<evidence type="ECO:0000256" key="1">
    <source>
        <dbReference type="SAM" id="MobiDB-lite"/>
    </source>
</evidence>